<dbReference type="KEGG" id="paa:Paes_2328"/>
<dbReference type="Proteomes" id="UP000002725">
    <property type="component" value="Chromosome"/>
</dbReference>
<name>B4S6W4_PROA2</name>
<reference evidence="2" key="1">
    <citation type="submission" date="2008-06" db="EMBL/GenBank/DDBJ databases">
        <title>Complete sequence of chromosome of Prosthecochloris aestuarii DSM 271.</title>
        <authorList>
            <consortium name="US DOE Joint Genome Institute"/>
            <person name="Lucas S."/>
            <person name="Copeland A."/>
            <person name="Lapidus A."/>
            <person name="Glavina del Rio T."/>
            <person name="Dalin E."/>
            <person name="Tice H."/>
            <person name="Bruce D."/>
            <person name="Goodwin L."/>
            <person name="Pitluck S."/>
            <person name="Schmutz J."/>
            <person name="Larimer F."/>
            <person name="Land M."/>
            <person name="Hauser L."/>
            <person name="Kyrpides N."/>
            <person name="Anderson I."/>
            <person name="Liu Z."/>
            <person name="Li T."/>
            <person name="Zhao F."/>
            <person name="Overmann J."/>
            <person name="Bryant D.A."/>
            <person name="Richardson P."/>
        </authorList>
    </citation>
    <scope>NUCLEOTIDE SEQUENCE [LARGE SCALE GENOMIC DNA]</scope>
    <source>
        <strain evidence="2">DSM 271</strain>
    </source>
</reference>
<sequence length="112" mass="12892">MKKDKLVLLTLCLFIALPLQSCVVARPVAQPGPNFVWVAPRTFSGGAVVPGHWVYKGKPHRNKIWVPGHYGPRGRWIEGRWRTLKAPRKNAVWVPGHWSKKGRWVDGHWRTR</sequence>
<feature type="signal peptide" evidence="1">
    <location>
        <begin position="1"/>
        <end position="21"/>
    </location>
</feature>
<evidence type="ECO:0000313" key="2">
    <source>
        <dbReference type="EMBL" id="ACF47319.1"/>
    </source>
</evidence>
<proteinExistence type="predicted"/>
<dbReference type="eggNOG" id="ENOG50340XV">
    <property type="taxonomic scope" value="Bacteria"/>
</dbReference>
<evidence type="ECO:0000313" key="3">
    <source>
        <dbReference type="Proteomes" id="UP000002725"/>
    </source>
</evidence>
<dbReference type="RefSeq" id="WP_012506847.1">
    <property type="nucleotide sequence ID" value="NC_011059.1"/>
</dbReference>
<gene>
    <name evidence="2" type="ordered locus">Paes_2328</name>
</gene>
<keyword evidence="3" id="KW-1185">Reference proteome</keyword>
<evidence type="ECO:0000256" key="1">
    <source>
        <dbReference type="SAM" id="SignalP"/>
    </source>
</evidence>
<dbReference type="AlphaFoldDB" id="B4S6W4"/>
<dbReference type="HOGENOM" id="CLU_2143595_0_0_10"/>
<dbReference type="EMBL" id="CP001108">
    <property type="protein sequence ID" value="ACF47319.1"/>
    <property type="molecule type" value="Genomic_DNA"/>
</dbReference>
<feature type="chain" id="PRO_5002822614" description="YXWGXW repeat-containing protein" evidence="1">
    <location>
        <begin position="22"/>
        <end position="112"/>
    </location>
</feature>
<protein>
    <recommendedName>
        <fullName evidence="4">YXWGXW repeat-containing protein</fullName>
    </recommendedName>
</protein>
<evidence type="ECO:0008006" key="4">
    <source>
        <dbReference type="Google" id="ProtNLM"/>
    </source>
</evidence>
<organism evidence="2 3">
    <name type="scientific">Prosthecochloris aestuarii (strain DSM 271 / SK 413)</name>
    <dbReference type="NCBI Taxonomy" id="290512"/>
    <lineage>
        <taxon>Bacteria</taxon>
        <taxon>Pseudomonadati</taxon>
        <taxon>Chlorobiota</taxon>
        <taxon>Chlorobiia</taxon>
        <taxon>Chlorobiales</taxon>
        <taxon>Chlorobiaceae</taxon>
        <taxon>Prosthecochloris</taxon>
    </lineage>
</organism>
<keyword evidence="1" id="KW-0732">Signal</keyword>
<accession>B4S6W4</accession>